<evidence type="ECO:0000313" key="2">
    <source>
        <dbReference type="EMBL" id="KAL3089146.1"/>
    </source>
</evidence>
<dbReference type="Proteomes" id="UP001620645">
    <property type="component" value="Unassembled WGS sequence"/>
</dbReference>
<accession>A0ABD2JEX4</accession>
<comment type="caution">
    <text evidence="2">The sequence shown here is derived from an EMBL/GenBank/DDBJ whole genome shotgun (WGS) entry which is preliminary data.</text>
</comment>
<organism evidence="2 3">
    <name type="scientific">Heterodera schachtii</name>
    <name type="common">Sugarbeet cyst nematode worm</name>
    <name type="synonym">Tylenchus schachtii</name>
    <dbReference type="NCBI Taxonomy" id="97005"/>
    <lineage>
        <taxon>Eukaryota</taxon>
        <taxon>Metazoa</taxon>
        <taxon>Ecdysozoa</taxon>
        <taxon>Nematoda</taxon>
        <taxon>Chromadorea</taxon>
        <taxon>Rhabditida</taxon>
        <taxon>Tylenchina</taxon>
        <taxon>Tylenchomorpha</taxon>
        <taxon>Tylenchoidea</taxon>
        <taxon>Heteroderidae</taxon>
        <taxon>Heteroderinae</taxon>
        <taxon>Heterodera</taxon>
    </lineage>
</organism>
<protein>
    <submittedName>
        <fullName evidence="2">Uncharacterized protein</fullName>
    </submittedName>
</protein>
<gene>
    <name evidence="2" type="ORF">niasHS_008511</name>
</gene>
<reference evidence="2 3" key="1">
    <citation type="submission" date="2024-10" db="EMBL/GenBank/DDBJ databases">
        <authorList>
            <person name="Kim D."/>
        </authorList>
    </citation>
    <scope>NUCLEOTIDE SEQUENCE [LARGE SCALE GENOMIC DNA]</scope>
    <source>
        <strain evidence="2">Taebaek</strain>
    </source>
</reference>
<dbReference type="EMBL" id="JBICCN010000146">
    <property type="protein sequence ID" value="KAL3089146.1"/>
    <property type="molecule type" value="Genomic_DNA"/>
</dbReference>
<proteinExistence type="predicted"/>
<keyword evidence="3" id="KW-1185">Reference proteome</keyword>
<feature type="chain" id="PRO_5044749894" evidence="1">
    <location>
        <begin position="17"/>
        <end position="121"/>
    </location>
</feature>
<keyword evidence="1" id="KW-0732">Signal</keyword>
<sequence>MQLFFSFATRILLSIAYDFYYTDPNYAGIGEWQLNILLTAYKILSRQNGENLHGIFPFQIIKIYPDGRHRWNGAIHEGPSNYNYIGVIKLKWNCSMNRFGIMPERYALKINAKLSSNLLAL</sequence>
<feature type="signal peptide" evidence="1">
    <location>
        <begin position="1"/>
        <end position="16"/>
    </location>
</feature>
<name>A0ABD2JEX4_HETSC</name>
<evidence type="ECO:0000313" key="3">
    <source>
        <dbReference type="Proteomes" id="UP001620645"/>
    </source>
</evidence>
<evidence type="ECO:0000256" key="1">
    <source>
        <dbReference type="SAM" id="SignalP"/>
    </source>
</evidence>
<dbReference type="AlphaFoldDB" id="A0ABD2JEX4"/>